<gene>
    <name evidence="2" type="ORF">SORBI_3001G504300</name>
</gene>
<reference evidence="2 3" key="1">
    <citation type="journal article" date="2009" name="Nature">
        <title>The Sorghum bicolor genome and the diversification of grasses.</title>
        <authorList>
            <person name="Paterson A.H."/>
            <person name="Bowers J.E."/>
            <person name="Bruggmann R."/>
            <person name="Dubchak I."/>
            <person name="Grimwood J."/>
            <person name="Gundlach H."/>
            <person name="Haberer G."/>
            <person name="Hellsten U."/>
            <person name="Mitros T."/>
            <person name="Poliakov A."/>
            <person name="Schmutz J."/>
            <person name="Spannagl M."/>
            <person name="Tang H."/>
            <person name="Wang X."/>
            <person name="Wicker T."/>
            <person name="Bharti A.K."/>
            <person name="Chapman J."/>
            <person name="Feltus F.A."/>
            <person name="Gowik U."/>
            <person name="Grigoriev I.V."/>
            <person name="Lyons E."/>
            <person name="Maher C.A."/>
            <person name="Martis M."/>
            <person name="Narechania A."/>
            <person name="Otillar R.P."/>
            <person name="Penning B.W."/>
            <person name="Salamov A.A."/>
            <person name="Wang Y."/>
            <person name="Zhang L."/>
            <person name="Carpita N.C."/>
            <person name="Freeling M."/>
            <person name="Gingle A.R."/>
            <person name="Hash C.T."/>
            <person name="Keller B."/>
            <person name="Klein P."/>
            <person name="Kresovich S."/>
            <person name="McCann M.C."/>
            <person name="Ming R."/>
            <person name="Peterson D.G."/>
            <person name="Mehboob-ur-Rahman"/>
            <person name="Ware D."/>
            <person name="Westhoff P."/>
            <person name="Mayer K.F."/>
            <person name="Messing J."/>
            <person name="Rokhsar D.S."/>
        </authorList>
    </citation>
    <scope>NUCLEOTIDE SEQUENCE [LARGE SCALE GENOMIC DNA]</scope>
    <source>
        <strain evidence="3">cv. BTx623</strain>
    </source>
</reference>
<keyword evidence="3" id="KW-1185">Reference proteome</keyword>
<dbReference type="Proteomes" id="UP000000768">
    <property type="component" value="Chromosome 1"/>
</dbReference>
<keyword evidence="1" id="KW-0472">Membrane</keyword>
<feature type="transmembrane region" description="Helical" evidence="1">
    <location>
        <begin position="26"/>
        <end position="50"/>
    </location>
</feature>
<proteinExistence type="predicted"/>
<reference evidence="3" key="2">
    <citation type="journal article" date="2018" name="Plant J.">
        <title>The Sorghum bicolor reference genome: improved assembly, gene annotations, a transcriptome atlas, and signatures of genome organization.</title>
        <authorList>
            <person name="McCormick R.F."/>
            <person name="Truong S.K."/>
            <person name="Sreedasyam A."/>
            <person name="Jenkins J."/>
            <person name="Shu S."/>
            <person name="Sims D."/>
            <person name="Kennedy M."/>
            <person name="Amirebrahimi M."/>
            <person name="Weers B.D."/>
            <person name="McKinley B."/>
            <person name="Mattison A."/>
            <person name="Morishige D.T."/>
            <person name="Grimwood J."/>
            <person name="Schmutz J."/>
            <person name="Mullet J.E."/>
        </authorList>
    </citation>
    <scope>NUCLEOTIDE SEQUENCE [LARGE SCALE GENOMIC DNA]</scope>
    <source>
        <strain evidence="3">cv. BTx623</strain>
    </source>
</reference>
<sequence>MDLLRLRGPHVMGIKRGAVGRKCPSWALSPLVLISVSLSYLSIGIVPYCLGTRGVSPMYLLYSAHGAQWKAIV</sequence>
<dbReference type="InParanoid" id="A0A1B6QQH9"/>
<name>A0A1B6QQH9_SORBI</name>
<dbReference type="EMBL" id="CM000760">
    <property type="protein sequence ID" value="KXG40178.1"/>
    <property type="molecule type" value="Genomic_DNA"/>
</dbReference>
<dbReference type="AlphaFoldDB" id="A0A1B6QQH9"/>
<protein>
    <submittedName>
        <fullName evidence="2">Uncharacterized protein</fullName>
    </submittedName>
</protein>
<evidence type="ECO:0000313" key="3">
    <source>
        <dbReference type="Proteomes" id="UP000000768"/>
    </source>
</evidence>
<keyword evidence="1" id="KW-1133">Transmembrane helix</keyword>
<evidence type="ECO:0000256" key="1">
    <source>
        <dbReference type="SAM" id="Phobius"/>
    </source>
</evidence>
<accession>A0A1B6QQH9</accession>
<dbReference type="Gramene" id="KXG40178">
    <property type="protein sequence ID" value="KXG40178"/>
    <property type="gene ID" value="SORBI_3001G504300"/>
</dbReference>
<organism evidence="2 3">
    <name type="scientific">Sorghum bicolor</name>
    <name type="common">Sorghum</name>
    <name type="synonym">Sorghum vulgare</name>
    <dbReference type="NCBI Taxonomy" id="4558"/>
    <lineage>
        <taxon>Eukaryota</taxon>
        <taxon>Viridiplantae</taxon>
        <taxon>Streptophyta</taxon>
        <taxon>Embryophyta</taxon>
        <taxon>Tracheophyta</taxon>
        <taxon>Spermatophyta</taxon>
        <taxon>Magnoliopsida</taxon>
        <taxon>Liliopsida</taxon>
        <taxon>Poales</taxon>
        <taxon>Poaceae</taxon>
        <taxon>PACMAD clade</taxon>
        <taxon>Panicoideae</taxon>
        <taxon>Andropogonodae</taxon>
        <taxon>Andropogoneae</taxon>
        <taxon>Sorghinae</taxon>
        <taxon>Sorghum</taxon>
    </lineage>
</organism>
<keyword evidence="1" id="KW-0812">Transmembrane</keyword>
<evidence type="ECO:0000313" key="2">
    <source>
        <dbReference type="EMBL" id="KXG40178.1"/>
    </source>
</evidence>